<dbReference type="Proteomes" id="UP000016464">
    <property type="component" value="Unassembled WGS sequence"/>
</dbReference>
<protein>
    <recommendedName>
        <fullName evidence="3">Chaperone protein DnaK</fullName>
    </recommendedName>
    <alternativeName>
        <fullName evidence="4">Chaperone protein dnaK</fullName>
    </alternativeName>
    <alternativeName>
        <fullName evidence="11">HSP70</fullName>
    </alternativeName>
    <alternativeName>
        <fullName evidence="10">Heat shock 70 kDa protein</fullName>
    </alternativeName>
    <alternativeName>
        <fullName evidence="9">Heat shock protein 70</fullName>
    </alternativeName>
</protein>
<evidence type="ECO:0000256" key="11">
    <source>
        <dbReference type="ARBA" id="ARBA00033103"/>
    </source>
</evidence>
<dbReference type="GO" id="GO:0140662">
    <property type="term" value="F:ATP-dependent protein folding chaperone"/>
    <property type="evidence" value="ECO:0007669"/>
    <property type="project" value="InterPro"/>
</dbReference>
<evidence type="ECO:0000256" key="1">
    <source>
        <dbReference type="ARBA" id="ARBA00002290"/>
    </source>
</evidence>
<keyword evidence="14" id="KW-1185">Reference proteome</keyword>
<evidence type="ECO:0000256" key="8">
    <source>
        <dbReference type="ARBA" id="ARBA00023186"/>
    </source>
</evidence>
<evidence type="ECO:0000256" key="6">
    <source>
        <dbReference type="ARBA" id="ARBA00022840"/>
    </source>
</evidence>
<evidence type="ECO:0000256" key="12">
    <source>
        <dbReference type="RuleBase" id="RU003322"/>
    </source>
</evidence>
<keyword evidence="5 12" id="KW-0547">Nucleotide-binding</keyword>
<keyword evidence="8" id="KW-0143">Chaperone</keyword>
<keyword evidence="6 12" id="KW-0067">ATP-binding</keyword>
<dbReference type="GO" id="GO:0005524">
    <property type="term" value="F:ATP binding"/>
    <property type="evidence" value="ECO:0007669"/>
    <property type="project" value="UniProtKB-KW"/>
</dbReference>
<evidence type="ECO:0000256" key="9">
    <source>
        <dbReference type="ARBA" id="ARBA00030019"/>
    </source>
</evidence>
<dbReference type="AlphaFoldDB" id="U1N675"/>
<name>U1N675_9BACL</name>
<dbReference type="InterPro" id="IPR043129">
    <property type="entry name" value="ATPase_NBD"/>
</dbReference>
<proteinExistence type="inferred from homology"/>
<dbReference type="Gene3D" id="3.90.640.10">
    <property type="entry name" value="Actin, Chain A, domain 4"/>
    <property type="match status" value="1"/>
</dbReference>
<evidence type="ECO:0000313" key="13">
    <source>
        <dbReference type="EMBL" id="ERG68050.1"/>
    </source>
</evidence>
<dbReference type="RefSeq" id="WP_021065810.1">
    <property type="nucleotide sequence ID" value="NZ_ATCL01000012.1"/>
</dbReference>
<dbReference type="EMBL" id="ATCL01000012">
    <property type="protein sequence ID" value="ERG68050.1"/>
    <property type="molecule type" value="Genomic_DNA"/>
</dbReference>
<dbReference type="InterPro" id="IPR013126">
    <property type="entry name" value="Hsp_70_fam"/>
</dbReference>
<evidence type="ECO:0000256" key="10">
    <source>
        <dbReference type="ARBA" id="ARBA00030945"/>
    </source>
</evidence>
<accession>U1N675</accession>
<sequence length="594" mass="67035">MAKRYIGIDLGTTNSTVSVANLTVRGDIESSTLEVAQVDESGNSIVQDHTLPSVLYIDDQGYPYVGRFAKRMNGVYPSQIIKEAKRHIGEDVSWPIGEENIRPEMVASYVLKILKAQAEEYYGEEKIDSVVITIPANFNFQQQQATKAAGMLSGFDKDKIHMIPEPTAALIDFLNEEKKLDVSARRLTLEGKKKNLMVFDLGGGTCDVSILQVGEGLNGGIDIQELSISQYTELGGIDFDKKVVNELFKRLLKEYGLSFKQFTAKYEKKDVLRLFENLHDFAEKAKKSFSTKIENQLRLQQIDYYENSEKFDRLSYREMLSSQLPEELVTSLSITKKEYDQIISELLYKEQSKQGKNIEEPILNALQHSKIGAMTPQDIDGVFLVGGMTYYHTVQERIYEIFGRRMKPIKSINPMFAVSRGAAIYHHQIDNINFKSSDQIQVADTEISAETVVFTNTVPNNIYIDVIGADPVALLEKGTVLPFERIIEDRFIVTGASSTKAVNAMQLELFTAVDAKSIHTKKLKSATVAFKKPVSVNSKLVLKVECNQEREVSVKAWLEQDETEVIDVNIGAHEFTEKEIQLLKQKQEHINKIK</sequence>
<dbReference type="PANTHER" id="PTHR19375">
    <property type="entry name" value="HEAT SHOCK PROTEIN 70KDA"/>
    <property type="match status" value="1"/>
</dbReference>
<dbReference type="Pfam" id="PF00012">
    <property type="entry name" value="HSP70"/>
    <property type="match status" value="1"/>
</dbReference>
<dbReference type="PATRIC" id="fig|1345023.5.peg.648"/>
<comment type="function">
    <text evidence="1">Acts as a chaperone.</text>
</comment>
<dbReference type="eggNOG" id="COG0443">
    <property type="taxonomic scope" value="Bacteria"/>
</dbReference>
<evidence type="ECO:0000256" key="7">
    <source>
        <dbReference type="ARBA" id="ARBA00023016"/>
    </source>
</evidence>
<dbReference type="FunFam" id="3.30.420.40:FF:000028">
    <property type="entry name" value="heat shock 70 kDa protein-like"/>
    <property type="match status" value="1"/>
</dbReference>
<dbReference type="InterPro" id="IPR018181">
    <property type="entry name" value="Heat_shock_70_CS"/>
</dbReference>
<dbReference type="SUPFAM" id="SSF53067">
    <property type="entry name" value="Actin-like ATPase domain"/>
    <property type="match status" value="2"/>
</dbReference>
<evidence type="ECO:0000313" key="14">
    <source>
        <dbReference type="Proteomes" id="UP000016464"/>
    </source>
</evidence>
<comment type="caution">
    <text evidence="13">The sequence shown here is derived from an EMBL/GenBank/DDBJ whole genome shotgun (WGS) entry which is preliminary data.</text>
</comment>
<reference evidence="13 14" key="1">
    <citation type="journal article" date="2013" name="Genome Announc.">
        <title>Draft Genome Sequence of Exiguobacterium pavilionensis Strain RW-2, with Wide Thermal, Salinity, and pH Tolerance, Isolated from Modern Freshwater Microbialites.</title>
        <authorList>
            <person name="White R.A.III."/>
            <person name="Grassa C.J."/>
            <person name="Suttle C.A."/>
        </authorList>
    </citation>
    <scope>NUCLEOTIDE SEQUENCE [LARGE SCALE GENOMIC DNA]</scope>
    <source>
        <strain evidence="13 14">RW-2</strain>
    </source>
</reference>
<dbReference type="PROSITE" id="PS00329">
    <property type="entry name" value="HSP70_2"/>
    <property type="match status" value="1"/>
</dbReference>
<evidence type="ECO:0000256" key="3">
    <source>
        <dbReference type="ARBA" id="ARBA00014415"/>
    </source>
</evidence>
<evidence type="ECO:0000256" key="2">
    <source>
        <dbReference type="ARBA" id="ARBA00007381"/>
    </source>
</evidence>
<comment type="similarity">
    <text evidence="2 12">Belongs to the heat shock protein 70 family.</text>
</comment>
<dbReference type="OrthoDB" id="499700at2"/>
<evidence type="ECO:0000256" key="5">
    <source>
        <dbReference type="ARBA" id="ARBA00022741"/>
    </source>
</evidence>
<dbReference type="Gene3D" id="3.30.420.40">
    <property type="match status" value="2"/>
</dbReference>
<keyword evidence="7" id="KW-0346">Stress response</keyword>
<dbReference type="PROSITE" id="PS00297">
    <property type="entry name" value="HSP70_1"/>
    <property type="match status" value="1"/>
</dbReference>
<dbReference type="PRINTS" id="PR00301">
    <property type="entry name" value="HEATSHOCK70"/>
</dbReference>
<evidence type="ECO:0000256" key="4">
    <source>
        <dbReference type="ARBA" id="ARBA00017249"/>
    </source>
</evidence>
<gene>
    <name evidence="13" type="ORF">M467_12240</name>
</gene>
<organism evidence="13 14">
    <name type="scientific">Exiguobacterium chiriqhucha RW-2</name>
    <dbReference type="NCBI Taxonomy" id="1345023"/>
    <lineage>
        <taxon>Bacteria</taxon>
        <taxon>Bacillati</taxon>
        <taxon>Bacillota</taxon>
        <taxon>Bacilli</taxon>
        <taxon>Bacillales</taxon>
        <taxon>Bacillales Family XII. Incertae Sedis</taxon>
        <taxon>Exiguobacterium</taxon>
    </lineage>
</organism>